<keyword evidence="2" id="KW-0472">Membrane</keyword>
<dbReference type="SUPFAM" id="SSF48264">
    <property type="entry name" value="Cytochrome P450"/>
    <property type="match status" value="1"/>
</dbReference>
<dbReference type="EMBL" id="JAGTJR010000013">
    <property type="protein sequence ID" value="KAH7050308.1"/>
    <property type="molecule type" value="Genomic_DNA"/>
</dbReference>
<dbReference type="InterPro" id="IPR036396">
    <property type="entry name" value="Cyt_P450_sf"/>
</dbReference>
<dbReference type="InterPro" id="IPR002401">
    <property type="entry name" value="Cyt_P450_E_grp-I"/>
</dbReference>
<dbReference type="InterPro" id="IPR050121">
    <property type="entry name" value="Cytochrome_P450_monoxygenase"/>
</dbReference>
<comment type="similarity">
    <text evidence="1">Belongs to the cytochrome P450 family.</text>
</comment>
<proteinExistence type="inferred from homology"/>
<accession>A0ABQ8GB39</accession>
<keyword evidence="5" id="KW-1185">Reference proteome</keyword>
<feature type="chain" id="PRO_5047009311" evidence="3">
    <location>
        <begin position="21"/>
        <end position="630"/>
    </location>
</feature>
<dbReference type="Pfam" id="PF00067">
    <property type="entry name" value="p450"/>
    <property type="match status" value="2"/>
</dbReference>
<evidence type="ECO:0000256" key="2">
    <source>
        <dbReference type="SAM" id="Phobius"/>
    </source>
</evidence>
<feature type="transmembrane region" description="Helical" evidence="2">
    <location>
        <begin position="274"/>
        <end position="296"/>
    </location>
</feature>
<protein>
    <submittedName>
        <fullName evidence="4">Cytochrome P450</fullName>
    </submittedName>
</protein>
<evidence type="ECO:0000256" key="3">
    <source>
        <dbReference type="SAM" id="SignalP"/>
    </source>
</evidence>
<keyword evidence="3" id="KW-0732">Signal</keyword>
<dbReference type="Proteomes" id="UP000774617">
    <property type="component" value="Unassembled WGS sequence"/>
</dbReference>
<feature type="signal peptide" evidence="3">
    <location>
        <begin position="1"/>
        <end position="20"/>
    </location>
</feature>
<keyword evidence="2" id="KW-1133">Transmembrane helix</keyword>
<name>A0ABQ8GB39_9PEZI</name>
<evidence type="ECO:0000313" key="5">
    <source>
        <dbReference type="Proteomes" id="UP000774617"/>
    </source>
</evidence>
<dbReference type="PANTHER" id="PTHR24305">
    <property type="entry name" value="CYTOCHROME P450"/>
    <property type="match status" value="1"/>
</dbReference>
<dbReference type="PRINTS" id="PR00463">
    <property type="entry name" value="EP450I"/>
</dbReference>
<gene>
    <name evidence="4" type="ORF">B0J12DRAFT_699701</name>
</gene>
<keyword evidence="2" id="KW-0812">Transmembrane</keyword>
<comment type="caution">
    <text evidence="4">The sequence shown here is derived from an EMBL/GenBank/DDBJ whole genome shotgun (WGS) entry which is preliminary data.</text>
</comment>
<dbReference type="InterPro" id="IPR001128">
    <property type="entry name" value="Cyt_P450"/>
</dbReference>
<sequence>MLTLALAVALIISLPSYVLISLSNNIRTVRCIPSLRHLPTIVSPVPISHPACIALEAWLGPLITRLLPPSWRMWRRAGKLSWPYREGWVVVDEVWATRRNEGRNGKNGEPRMETRKRTMSANDMNGTFVSVQPDRWYVNICDDLAVVELLKNKDVWLKPGMIYNVLSAFGPNVVSVNGKAWARHRKVTAPCFNERLSAVVWEESIRQARSMVSYWGSASPSSGVSHIENICEDTRALALNVLCYAGFGVQQDFATGMHSAASAPERHEMSHRDALWIVMTNMFVVFLAAMMPSWVLRWCGNVWCVPKSMRKVVRAMVELEQHMREIMKEVRTNLRTEGREKSNLIATLLRSSEGNLKNGAAALTDEEILGNLFIFNIAGHDTTANTLSFALAALAVNLHVQDWVREELENVLQEDEKGVKKYEQTFPRLLRCQAVMVRSPRFACTCVELSLNFPQNETLRRYGPVVTFLRESIVDTTIPLSTGATLDVPAGTKAELNLYAAHNSSAWATFEYPATIFAPQRWIQVDTETGEESFCQPKGTTFIPWATGPRACLATRFSQVEFVAVLSTVLRTHKLTPALRGKGGDVAIPKDEEERLAREAIHFAIRNAGCEGTTRSMRKKDMPLFALERI</sequence>
<dbReference type="PANTHER" id="PTHR24305:SF166">
    <property type="entry name" value="CYTOCHROME P450 12A4, MITOCHONDRIAL-RELATED"/>
    <property type="match status" value="1"/>
</dbReference>
<dbReference type="Gene3D" id="1.10.630.10">
    <property type="entry name" value="Cytochrome P450"/>
    <property type="match status" value="1"/>
</dbReference>
<dbReference type="PRINTS" id="PR00385">
    <property type="entry name" value="P450"/>
</dbReference>
<evidence type="ECO:0000256" key="1">
    <source>
        <dbReference type="ARBA" id="ARBA00010617"/>
    </source>
</evidence>
<reference evidence="4 5" key="1">
    <citation type="journal article" date="2021" name="Nat. Commun.">
        <title>Genetic determinants of endophytism in the Arabidopsis root mycobiome.</title>
        <authorList>
            <person name="Mesny F."/>
            <person name="Miyauchi S."/>
            <person name="Thiergart T."/>
            <person name="Pickel B."/>
            <person name="Atanasova L."/>
            <person name="Karlsson M."/>
            <person name="Huettel B."/>
            <person name="Barry K.W."/>
            <person name="Haridas S."/>
            <person name="Chen C."/>
            <person name="Bauer D."/>
            <person name="Andreopoulos W."/>
            <person name="Pangilinan J."/>
            <person name="LaButti K."/>
            <person name="Riley R."/>
            <person name="Lipzen A."/>
            <person name="Clum A."/>
            <person name="Drula E."/>
            <person name="Henrissat B."/>
            <person name="Kohler A."/>
            <person name="Grigoriev I.V."/>
            <person name="Martin F.M."/>
            <person name="Hacquard S."/>
        </authorList>
    </citation>
    <scope>NUCLEOTIDE SEQUENCE [LARGE SCALE GENOMIC DNA]</scope>
    <source>
        <strain evidence="4 5">MPI-SDFR-AT-0080</strain>
    </source>
</reference>
<organism evidence="4 5">
    <name type="scientific">Macrophomina phaseolina</name>
    <dbReference type="NCBI Taxonomy" id="35725"/>
    <lineage>
        <taxon>Eukaryota</taxon>
        <taxon>Fungi</taxon>
        <taxon>Dikarya</taxon>
        <taxon>Ascomycota</taxon>
        <taxon>Pezizomycotina</taxon>
        <taxon>Dothideomycetes</taxon>
        <taxon>Dothideomycetes incertae sedis</taxon>
        <taxon>Botryosphaeriales</taxon>
        <taxon>Botryosphaeriaceae</taxon>
        <taxon>Macrophomina</taxon>
    </lineage>
</organism>
<evidence type="ECO:0000313" key="4">
    <source>
        <dbReference type="EMBL" id="KAH7050308.1"/>
    </source>
</evidence>